<dbReference type="InterPro" id="IPR000843">
    <property type="entry name" value="HTH_LacI"/>
</dbReference>
<feature type="domain" description="HTH lacI-type" evidence="4">
    <location>
        <begin position="3"/>
        <end position="57"/>
    </location>
</feature>
<keyword evidence="1" id="KW-0805">Transcription regulation</keyword>
<dbReference type="SUPFAM" id="SSF53822">
    <property type="entry name" value="Periplasmic binding protein-like I"/>
    <property type="match status" value="1"/>
</dbReference>
<dbReference type="PROSITE" id="PS50943">
    <property type="entry name" value="HTH_CROC1"/>
    <property type="match status" value="1"/>
</dbReference>
<dbReference type="SMART" id="SM00354">
    <property type="entry name" value="HTH_LACI"/>
    <property type="match status" value="1"/>
</dbReference>
<dbReference type="Pfam" id="PF13377">
    <property type="entry name" value="Peripla_BP_3"/>
    <property type="match status" value="1"/>
</dbReference>
<evidence type="ECO:0000256" key="1">
    <source>
        <dbReference type="ARBA" id="ARBA00023015"/>
    </source>
</evidence>
<dbReference type="InterPro" id="IPR028082">
    <property type="entry name" value="Peripla_BP_I"/>
</dbReference>
<evidence type="ECO:0000313" key="6">
    <source>
        <dbReference type="EMBL" id="KRL20835.1"/>
    </source>
</evidence>
<dbReference type="GO" id="GO:0000976">
    <property type="term" value="F:transcription cis-regulatory region binding"/>
    <property type="evidence" value="ECO:0007669"/>
    <property type="project" value="TreeGrafter"/>
</dbReference>
<dbReference type="PANTHER" id="PTHR30146:SF109">
    <property type="entry name" value="HTH-TYPE TRANSCRIPTIONAL REGULATOR GALS"/>
    <property type="match status" value="1"/>
</dbReference>
<keyword evidence="3" id="KW-0804">Transcription</keyword>
<dbReference type="CDD" id="cd01392">
    <property type="entry name" value="HTH_LacI"/>
    <property type="match status" value="1"/>
</dbReference>
<dbReference type="AlphaFoldDB" id="A0A0R1NVG8"/>
<dbReference type="PANTHER" id="PTHR30146">
    <property type="entry name" value="LACI-RELATED TRANSCRIPTIONAL REPRESSOR"/>
    <property type="match status" value="1"/>
</dbReference>
<dbReference type="GO" id="GO:0003700">
    <property type="term" value="F:DNA-binding transcription factor activity"/>
    <property type="evidence" value="ECO:0007669"/>
    <property type="project" value="TreeGrafter"/>
</dbReference>
<dbReference type="Gene3D" id="3.40.50.2300">
    <property type="match status" value="2"/>
</dbReference>
<dbReference type="InterPro" id="IPR046335">
    <property type="entry name" value="LacI/GalR-like_sensor"/>
</dbReference>
<evidence type="ECO:0000313" key="7">
    <source>
        <dbReference type="Proteomes" id="UP000051439"/>
    </source>
</evidence>
<accession>A0A0R1NVG8</accession>
<dbReference type="PROSITE" id="PS50932">
    <property type="entry name" value="HTH_LACI_2"/>
    <property type="match status" value="1"/>
</dbReference>
<evidence type="ECO:0000259" key="5">
    <source>
        <dbReference type="PROSITE" id="PS50943"/>
    </source>
</evidence>
<gene>
    <name evidence="6" type="ORF">FC98_GL001240</name>
</gene>
<sequence>MMATIRDIAKKMGLSVSTVSRALNDNQRISLQTRRQVKEVAEALGYQPNYNARNLTNQEANSVGVIFPVNNRVVDNIFYVGLLRGINEQLNARNYVLAVAVGESSDQVLENVRSMINRAQIKRFILLYSHVNDPVIDLLKSASVEFVTVGKPAAGQDWLYVDNDNVEAGADGTRYLMKKLHVSTPVFAESTNDWPYEVDRKTGYLREMSLAKKSPVVFSVPDNDDSVVNQFIEENPQMDGVVAVDDYTGLKVYHRFKLLHPGREIEVVGYNNSLPNELTDQHFHSVDLNPNEMGRAAVKLLFQPETEKLRHIIVSHIIQKS</sequence>
<evidence type="ECO:0000256" key="2">
    <source>
        <dbReference type="ARBA" id="ARBA00023125"/>
    </source>
</evidence>
<dbReference type="InterPro" id="IPR001387">
    <property type="entry name" value="Cro/C1-type_HTH"/>
</dbReference>
<feature type="domain" description="HTH cro/C1-type" evidence="5">
    <location>
        <begin position="4"/>
        <end position="51"/>
    </location>
</feature>
<evidence type="ECO:0000256" key="3">
    <source>
        <dbReference type="ARBA" id="ARBA00023163"/>
    </source>
</evidence>
<comment type="caution">
    <text evidence="6">The sequence shown here is derived from an EMBL/GenBank/DDBJ whole genome shotgun (WGS) entry which is preliminary data.</text>
</comment>
<dbReference type="SUPFAM" id="SSF47413">
    <property type="entry name" value="lambda repressor-like DNA-binding domains"/>
    <property type="match status" value="1"/>
</dbReference>
<dbReference type="Gene3D" id="1.10.260.40">
    <property type="entry name" value="lambda repressor-like DNA-binding domains"/>
    <property type="match status" value="1"/>
</dbReference>
<evidence type="ECO:0000259" key="4">
    <source>
        <dbReference type="PROSITE" id="PS50932"/>
    </source>
</evidence>
<organism evidence="6 7">
    <name type="scientific">Lentilactobacillus kisonensis DSM 19906 = JCM 15041</name>
    <dbReference type="NCBI Taxonomy" id="1423766"/>
    <lineage>
        <taxon>Bacteria</taxon>
        <taxon>Bacillati</taxon>
        <taxon>Bacillota</taxon>
        <taxon>Bacilli</taxon>
        <taxon>Lactobacillales</taxon>
        <taxon>Lactobacillaceae</taxon>
        <taxon>Lentilactobacillus</taxon>
    </lineage>
</organism>
<keyword evidence="2" id="KW-0238">DNA-binding</keyword>
<keyword evidence="7" id="KW-1185">Reference proteome</keyword>
<dbReference type="Proteomes" id="UP000051439">
    <property type="component" value="Unassembled WGS sequence"/>
</dbReference>
<dbReference type="Pfam" id="PF00356">
    <property type="entry name" value="LacI"/>
    <property type="match status" value="1"/>
</dbReference>
<dbReference type="PATRIC" id="fig|1423766.4.peg.1277"/>
<proteinExistence type="predicted"/>
<name>A0A0R1NVG8_9LACO</name>
<protein>
    <submittedName>
        <fullName evidence="6">Transcriptional regulator, LacI family</fullName>
    </submittedName>
</protein>
<reference evidence="6 7" key="1">
    <citation type="journal article" date="2015" name="Genome Announc.">
        <title>Expanding the biotechnology potential of lactobacilli through comparative genomics of 213 strains and associated genera.</title>
        <authorList>
            <person name="Sun Z."/>
            <person name="Harris H.M."/>
            <person name="McCann A."/>
            <person name="Guo C."/>
            <person name="Argimon S."/>
            <person name="Zhang W."/>
            <person name="Yang X."/>
            <person name="Jeffery I.B."/>
            <person name="Cooney J.C."/>
            <person name="Kagawa T.F."/>
            <person name="Liu W."/>
            <person name="Song Y."/>
            <person name="Salvetti E."/>
            <person name="Wrobel A."/>
            <person name="Rasinkangas P."/>
            <person name="Parkhill J."/>
            <person name="Rea M.C."/>
            <person name="O'Sullivan O."/>
            <person name="Ritari J."/>
            <person name="Douillard F.P."/>
            <person name="Paul Ross R."/>
            <person name="Yang R."/>
            <person name="Briner A.E."/>
            <person name="Felis G.E."/>
            <person name="de Vos W.M."/>
            <person name="Barrangou R."/>
            <person name="Klaenhammer T.R."/>
            <person name="Caufield P.W."/>
            <person name="Cui Y."/>
            <person name="Zhang H."/>
            <person name="O'Toole P.W."/>
        </authorList>
    </citation>
    <scope>NUCLEOTIDE SEQUENCE [LARGE SCALE GENOMIC DNA]</scope>
    <source>
        <strain evidence="6 7">DSM 19906</strain>
    </source>
</reference>
<dbReference type="EMBL" id="AZEB01000020">
    <property type="protein sequence ID" value="KRL20835.1"/>
    <property type="molecule type" value="Genomic_DNA"/>
</dbReference>
<dbReference type="InterPro" id="IPR010982">
    <property type="entry name" value="Lambda_DNA-bd_dom_sf"/>
</dbReference>